<dbReference type="EMBL" id="KZ309040">
    <property type="protein sequence ID" value="KAG8236542.1"/>
    <property type="molecule type" value="Genomic_DNA"/>
</dbReference>
<keyword evidence="5" id="KW-1133">Transmembrane helix</keyword>
<dbReference type="PANTHER" id="PTHR22589:SF112">
    <property type="entry name" value="CHOLINE_CARNITINE ACYLTRANSFERASE DOMAIN-CONTAINING PROTEIN"/>
    <property type="match status" value="1"/>
</dbReference>
<feature type="active site" description="Proton acceptor" evidence="4">
    <location>
        <position position="401"/>
    </location>
</feature>
<sequence>MKSVYYVFYPALFYLSLFKFISQDNYLPLWIQACAISWLVSIAFFLALMKIRQYLLRMLLSYHGWMYAPPKKVPMKVKIWAISVRLVSGYQPSLFSCQRSLPRLPVPPLKQTLDKLIASLRPLHTEEELKRLQEQATEFELNLGSKLQKLLVLKSWWSPNYVSDWWEKYVYLSARSPLANNSNFYGCDHSHWQPTNLPRARAATVAHLFLVFRRMIDREELPPLSLRSTIPLCMAQYERIFSTIRKPGEDEDELIHYDSSESRHVVVYSRGLYYKVEVFDSRNQLLCPTALEEQFNWIDEHSSKHKDSVCVEWRRMPALTALPRSDWAKIQKQHFSSGLNLQTLQAIEKAAFLIVLTDEAPPPFSEKASWLLHGDGASVWFDKCFNLVVFGNGQCGVNAEHTMADAPIIGHMWEYAMTKEVTDRLYTEKGHCMPMHRPFQQGKCKLPTWLLWEVSVDIQKSVSQAYDFSLKNDADVHLIVKEHSAWGKGVMKNFGVSPDAFIQLALQLAYYKDSGDRKKFALTYEASMTRLFLSGRTETVRSCTAEAAAFVRSMEDDSIPREEKIQLFRKAASKHQGLYRQAMTGQGIDRHLFALYVCCRGLGYKSKFLEEVLSQPWTLSTSQQPHQQLTQIPDCNLEPFRDKVNAIIREQ</sequence>
<protein>
    <recommendedName>
        <fullName evidence="6">Choline/carnitine acyltransferase domain-containing protein</fullName>
    </recommendedName>
</protein>
<dbReference type="OrthoDB" id="240216at2759"/>
<feature type="transmembrane region" description="Helical" evidence="5">
    <location>
        <begin position="29"/>
        <end position="49"/>
    </location>
</feature>
<evidence type="ECO:0000256" key="1">
    <source>
        <dbReference type="ARBA" id="ARBA00005232"/>
    </source>
</evidence>
<dbReference type="GO" id="GO:0005739">
    <property type="term" value="C:mitochondrion"/>
    <property type="evidence" value="ECO:0007669"/>
    <property type="project" value="TreeGrafter"/>
</dbReference>
<evidence type="ECO:0000256" key="2">
    <source>
        <dbReference type="ARBA" id="ARBA00022679"/>
    </source>
</evidence>
<dbReference type="AlphaFoldDB" id="A0A8K0P803"/>
<keyword evidence="5" id="KW-0812">Transmembrane</keyword>
<feature type="transmembrane region" description="Helical" evidence="5">
    <location>
        <begin position="7"/>
        <end position="23"/>
    </location>
</feature>
<name>A0A8K0P803_LADFU</name>
<dbReference type="SUPFAM" id="SSF52777">
    <property type="entry name" value="CoA-dependent acyltransferases"/>
    <property type="match status" value="2"/>
</dbReference>
<keyword evidence="2" id="KW-0808">Transferase</keyword>
<feature type="domain" description="Choline/carnitine acyltransferase" evidence="6">
    <location>
        <begin position="104"/>
        <end position="629"/>
    </location>
</feature>
<evidence type="ECO:0000256" key="4">
    <source>
        <dbReference type="PIRSR" id="PIRSR600542-1"/>
    </source>
</evidence>
<dbReference type="GO" id="GO:0004095">
    <property type="term" value="F:carnitine O-palmitoyltransferase activity"/>
    <property type="evidence" value="ECO:0007669"/>
    <property type="project" value="TreeGrafter"/>
</dbReference>
<organism evidence="7 8">
    <name type="scientific">Ladona fulva</name>
    <name type="common">Scarce chaser dragonfly</name>
    <name type="synonym">Libellula fulva</name>
    <dbReference type="NCBI Taxonomy" id="123851"/>
    <lineage>
        <taxon>Eukaryota</taxon>
        <taxon>Metazoa</taxon>
        <taxon>Ecdysozoa</taxon>
        <taxon>Arthropoda</taxon>
        <taxon>Hexapoda</taxon>
        <taxon>Insecta</taxon>
        <taxon>Pterygota</taxon>
        <taxon>Palaeoptera</taxon>
        <taxon>Odonata</taxon>
        <taxon>Epiprocta</taxon>
        <taxon>Anisoptera</taxon>
        <taxon>Libelluloidea</taxon>
        <taxon>Libellulidae</taxon>
        <taxon>Ladona</taxon>
    </lineage>
</organism>
<accession>A0A8K0P803</accession>
<evidence type="ECO:0000256" key="3">
    <source>
        <dbReference type="ARBA" id="ARBA00023315"/>
    </source>
</evidence>
<dbReference type="Proteomes" id="UP000792457">
    <property type="component" value="Unassembled WGS sequence"/>
</dbReference>
<evidence type="ECO:0000256" key="5">
    <source>
        <dbReference type="SAM" id="Phobius"/>
    </source>
</evidence>
<dbReference type="PROSITE" id="PS00439">
    <property type="entry name" value="ACYLTRANSF_C_1"/>
    <property type="match status" value="1"/>
</dbReference>
<dbReference type="Pfam" id="PF00755">
    <property type="entry name" value="Carn_acyltransf"/>
    <property type="match status" value="1"/>
</dbReference>
<dbReference type="GO" id="GO:0009437">
    <property type="term" value="P:carnitine metabolic process"/>
    <property type="evidence" value="ECO:0007669"/>
    <property type="project" value="TreeGrafter"/>
</dbReference>
<dbReference type="InterPro" id="IPR023213">
    <property type="entry name" value="CAT-like_dom_sf"/>
</dbReference>
<dbReference type="PANTHER" id="PTHR22589">
    <property type="entry name" value="CARNITINE O-ACYLTRANSFERASE"/>
    <property type="match status" value="1"/>
</dbReference>
<proteinExistence type="inferred from homology"/>
<evidence type="ECO:0000313" key="8">
    <source>
        <dbReference type="Proteomes" id="UP000792457"/>
    </source>
</evidence>
<keyword evidence="5" id="KW-0472">Membrane</keyword>
<reference evidence="7" key="2">
    <citation type="submission" date="2017-10" db="EMBL/GenBank/DDBJ databases">
        <title>Ladona fulva Genome sequencing and assembly.</title>
        <authorList>
            <person name="Murali S."/>
            <person name="Richards S."/>
            <person name="Bandaranaike D."/>
            <person name="Bellair M."/>
            <person name="Blankenburg K."/>
            <person name="Chao H."/>
            <person name="Dinh H."/>
            <person name="Doddapaneni H."/>
            <person name="Dugan-Rocha S."/>
            <person name="Elkadiri S."/>
            <person name="Gnanaolivu R."/>
            <person name="Hernandez B."/>
            <person name="Skinner E."/>
            <person name="Javaid M."/>
            <person name="Lee S."/>
            <person name="Li M."/>
            <person name="Ming W."/>
            <person name="Munidasa M."/>
            <person name="Muniz J."/>
            <person name="Nguyen L."/>
            <person name="Hughes D."/>
            <person name="Osuji N."/>
            <person name="Pu L.-L."/>
            <person name="Puazo M."/>
            <person name="Qu C."/>
            <person name="Quiroz J."/>
            <person name="Raj R."/>
            <person name="Weissenberger G."/>
            <person name="Xin Y."/>
            <person name="Zou X."/>
            <person name="Han Y."/>
            <person name="Worley K."/>
            <person name="Muzny D."/>
            <person name="Gibbs R."/>
        </authorList>
    </citation>
    <scope>NUCLEOTIDE SEQUENCE</scope>
    <source>
        <strain evidence="7">Sampled in the wild</strain>
    </source>
</reference>
<evidence type="ECO:0000313" key="7">
    <source>
        <dbReference type="EMBL" id="KAG8236542.1"/>
    </source>
</evidence>
<dbReference type="InterPro" id="IPR039551">
    <property type="entry name" value="Cho/carn_acyl_trans"/>
</dbReference>
<comment type="similarity">
    <text evidence="1">Belongs to the carnitine/choline acetyltransferase family.</text>
</comment>
<dbReference type="InterPro" id="IPR000542">
    <property type="entry name" value="Carn_acyl_trans"/>
</dbReference>
<dbReference type="InterPro" id="IPR042231">
    <property type="entry name" value="Cho/carn_acyl_trans_2"/>
</dbReference>
<dbReference type="Gene3D" id="3.30.559.10">
    <property type="entry name" value="Chloramphenicol acetyltransferase-like domain"/>
    <property type="match status" value="1"/>
</dbReference>
<dbReference type="GO" id="GO:0006631">
    <property type="term" value="P:fatty acid metabolic process"/>
    <property type="evidence" value="ECO:0007669"/>
    <property type="project" value="TreeGrafter"/>
</dbReference>
<dbReference type="Gene3D" id="3.30.559.70">
    <property type="entry name" value="Choline/Carnitine o-acyltransferase, domain 2"/>
    <property type="match status" value="1"/>
</dbReference>
<keyword evidence="8" id="KW-1185">Reference proteome</keyword>
<gene>
    <name evidence="7" type="ORF">J437_LFUL011319</name>
</gene>
<reference evidence="7" key="1">
    <citation type="submission" date="2013-04" db="EMBL/GenBank/DDBJ databases">
        <authorList>
            <person name="Qu J."/>
            <person name="Murali S.C."/>
            <person name="Bandaranaike D."/>
            <person name="Bellair M."/>
            <person name="Blankenburg K."/>
            <person name="Chao H."/>
            <person name="Dinh H."/>
            <person name="Doddapaneni H."/>
            <person name="Downs B."/>
            <person name="Dugan-Rocha S."/>
            <person name="Elkadiri S."/>
            <person name="Gnanaolivu R.D."/>
            <person name="Hernandez B."/>
            <person name="Javaid M."/>
            <person name="Jayaseelan J.C."/>
            <person name="Lee S."/>
            <person name="Li M."/>
            <person name="Ming W."/>
            <person name="Munidasa M."/>
            <person name="Muniz J."/>
            <person name="Nguyen L."/>
            <person name="Ongeri F."/>
            <person name="Osuji N."/>
            <person name="Pu L.-L."/>
            <person name="Puazo M."/>
            <person name="Qu C."/>
            <person name="Quiroz J."/>
            <person name="Raj R."/>
            <person name="Weissenberger G."/>
            <person name="Xin Y."/>
            <person name="Zou X."/>
            <person name="Han Y."/>
            <person name="Richards S."/>
            <person name="Worley K."/>
            <person name="Muzny D."/>
            <person name="Gibbs R."/>
        </authorList>
    </citation>
    <scope>NUCLEOTIDE SEQUENCE</scope>
    <source>
        <strain evidence="7">Sampled in the wild</strain>
    </source>
</reference>
<comment type="caution">
    <text evidence="7">The sequence shown here is derived from an EMBL/GenBank/DDBJ whole genome shotgun (WGS) entry which is preliminary data.</text>
</comment>
<keyword evidence="3" id="KW-0012">Acyltransferase</keyword>
<evidence type="ECO:0000259" key="6">
    <source>
        <dbReference type="Pfam" id="PF00755"/>
    </source>
</evidence>